<keyword evidence="2" id="KW-1185">Reference proteome</keyword>
<evidence type="ECO:0000313" key="1">
    <source>
        <dbReference type="EMBL" id="AWN45397.1"/>
    </source>
</evidence>
<accession>A0A2U8WGU8</accession>
<dbReference type="Proteomes" id="UP000245444">
    <property type="component" value="Chromosome"/>
</dbReference>
<sequence length="69" mass="7533">MSDTPLPHRNPSAELHTMNERLAAWAACTAEDSPTLIERLEAMGYAVRGKTREEVEAALRCPPTQAGRG</sequence>
<dbReference type="EMBL" id="CP029553">
    <property type="protein sequence ID" value="AWN45397.1"/>
    <property type="molecule type" value="Genomic_DNA"/>
</dbReference>
<dbReference type="OrthoDB" id="8002611at2"/>
<dbReference type="RefSeq" id="WP_109957765.1">
    <property type="nucleotide sequence ID" value="NZ_CP029553.1"/>
</dbReference>
<organism evidence="1 2">
    <name type="scientific">Methylobacterium terrae</name>
    <dbReference type="NCBI Taxonomy" id="2202827"/>
    <lineage>
        <taxon>Bacteria</taxon>
        <taxon>Pseudomonadati</taxon>
        <taxon>Pseudomonadota</taxon>
        <taxon>Alphaproteobacteria</taxon>
        <taxon>Hyphomicrobiales</taxon>
        <taxon>Methylobacteriaceae</taxon>
        <taxon>Methylobacterium</taxon>
    </lineage>
</organism>
<reference evidence="1 2" key="1">
    <citation type="submission" date="2018-05" db="EMBL/GenBank/DDBJ databases">
        <title>Complete Genome Sequence of Methylobacterium sp. 17Sr1-28.</title>
        <authorList>
            <person name="Srinivasan S."/>
        </authorList>
    </citation>
    <scope>NUCLEOTIDE SEQUENCE [LARGE SCALE GENOMIC DNA]</scope>
    <source>
        <strain evidence="1 2">17Sr1-28</strain>
    </source>
</reference>
<protein>
    <submittedName>
        <fullName evidence="1">Uncharacterized protein</fullName>
    </submittedName>
</protein>
<name>A0A2U8WGU8_9HYPH</name>
<dbReference type="AlphaFoldDB" id="A0A2U8WGU8"/>
<evidence type="ECO:0000313" key="2">
    <source>
        <dbReference type="Proteomes" id="UP000245444"/>
    </source>
</evidence>
<dbReference type="KEGG" id="mtea:DK419_02915"/>
<proteinExistence type="predicted"/>
<gene>
    <name evidence="1" type="ORF">DK419_02915</name>
</gene>